<gene>
    <name evidence="17" type="ORF">DNTS_029641</name>
</gene>
<dbReference type="Pfam" id="PF00169">
    <property type="entry name" value="PH"/>
    <property type="match status" value="1"/>
</dbReference>
<dbReference type="GO" id="GO:0045923">
    <property type="term" value="P:positive regulation of fatty acid metabolic process"/>
    <property type="evidence" value="ECO:0007669"/>
    <property type="project" value="TreeGrafter"/>
</dbReference>
<keyword evidence="9" id="KW-0804">Transcription</keyword>
<dbReference type="InterPro" id="IPR057837">
    <property type="entry name" value="PH_SWAP70"/>
</dbReference>
<name>A0A553QPL5_9TELE</name>
<dbReference type="CDD" id="cd13273">
    <property type="entry name" value="PH_SWAP-70"/>
    <property type="match status" value="1"/>
</dbReference>
<dbReference type="SMART" id="SM00399">
    <property type="entry name" value="ZnF_C4"/>
    <property type="match status" value="1"/>
</dbReference>
<evidence type="ECO:0000256" key="1">
    <source>
        <dbReference type="ARBA" id="ARBA00004123"/>
    </source>
</evidence>
<keyword evidence="3" id="KW-0479">Metal-binding</keyword>
<dbReference type="GO" id="GO:0050728">
    <property type="term" value="P:negative regulation of inflammatory response"/>
    <property type="evidence" value="ECO:0007669"/>
    <property type="project" value="TreeGrafter"/>
</dbReference>
<dbReference type="CDD" id="cd06932">
    <property type="entry name" value="NR_LBD_PPAR"/>
    <property type="match status" value="1"/>
</dbReference>
<dbReference type="PRINTS" id="PR01290">
    <property type="entry name" value="PROXISOMPABR"/>
</dbReference>
<evidence type="ECO:0000256" key="6">
    <source>
        <dbReference type="ARBA" id="ARBA00023015"/>
    </source>
</evidence>
<dbReference type="InterPro" id="IPR057836">
    <property type="entry name" value="EF-hand_SWAP70_N"/>
</dbReference>
<organism evidence="17 18">
    <name type="scientific">Danionella cerebrum</name>
    <dbReference type="NCBI Taxonomy" id="2873325"/>
    <lineage>
        <taxon>Eukaryota</taxon>
        <taxon>Metazoa</taxon>
        <taxon>Chordata</taxon>
        <taxon>Craniata</taxon>
        <taxon>Vertebrata</taxon>
        <taxon>Euteleostomi</taxon>
        <taxon>Actinopterygii</taxon>
        <taxon>Neopterygii</taxon>
        <taxon>Teleostei</taxon>
        <taxon>Ostariophysi</taxon>
        <taxon>Cypriniformes</taxon>
        <taxon>Danionidae</taxon>
        <taxon>Danioninae</taxon>
        <taxon>Danionella</taxon>
    </lineage>
</organism>
<protein>
    <submittedName>
        <fullName evidence="17">Uncharacterized protein</fullName>
    </submittedName>
</protein>
<dbReference type="InterPro" id="IPR001628">
    <property type="entry name" value="Znf_hrmn_rcpt"/>
</dbReference>
<evidence type="ECO:0000256" key="8">
    <source>
        <dbReference type="ARBA" id="ARBA00023159"/>
    </source>
</evidence>
<dbReference type="GO" id="GO:0004879">
    <property type="term" value="F:nuclear receptor activity"/>
    <property type="evidence" value="ECO:0007669"/>
    <property type="project" value="InterPro"/>
</dbReference>
<evidence type="ECO:0000256" key="9">
    <source>
        <dbReference type="ARBA" id="ARBA00023163"/>
    </source>
</evidence>
<dbReference type="InterPro" id="IPR013088">
    <property type="entry name" value="Znf_NHR/GATA"/>
</dbReference>
<evidence type="ECO:0000256" key="3">
    <source>
        <dbReference type="ARBA" id="ARBA00022723"/>
    </source>
</evidence>
<evidence type="ECO:0000313" key="17">
    <source>
        <dbReference type="EMBL" id="TRY91924.1"/>
    </source>
</evidence>
<keyword evidence="5" id="KW-0862">Zinc</keyword>
<dbReference type="Proteomes" id="UP000316079">
    <property type="component" value="Unassembled WGS sequence"/>
</dbReference>
<evidence type="ECO:0000256" key="13">
    <source>
        <dbReference type="SAM" id="MobiDB-lite"/>
    </source>
</evidence>
<dbReference type="GO" id="GO:0030154">
    <property type="term" value="P:cell differentiation"/>
    <property type="evidence" value="ECO:0007669"/>
    <property type="project" value="TreeGrafter"/>
</dbReference>
<feature type="domain" description="PH" evidence="14">
    <location>
        <begin position="201"/>
        <end position="297"/>
    </location>
</feature>
<keyword evidence="6" id="KW-0805">Transcription regulation</keyword>
<dbReference type="PRINTS" id="PR00047">
    <property type="entry name" value="STROIDFINGER"/>
</dbReference>
<reference evidence="17 18" key="1">
    <citation type="journal article" date="2019" name="Sci. Data">
        <title>Hybrid genome assembly and annotation of Danionella translucida.</title>
        <authorList>
            <person name="Kadobianskyi M."/>
            <person name="Schulze L."/>
            <person name="Schuelke M."/>
            <person name="Judkewitz B."/>
        </authorList>
    </citation>
    <scope>NUCLEOTIDE SEQUENCE [LARGE SCALE GENOMIC DNA]</scope>
    <source>
        <strain evidence="17 18">Bolton</strain>
    </source>
</reference>
<dbReference type="PRINTS" id="PR01288">
    <property type="entry name" value="PROXISOMEPAR"/>
</dbReference>
<evidence type="ECO:0000256" key="2">
    <source>
        <dbReference type="ARBA" id="ARBA00008092"/>
    </source>
</evidence>
<dbReference type="FunFam" id="3.30.50.10:FF:000010">
    <property type="entry name" value="Peroxisome proliferator-activated receptor gamma"/>
    <property type="match status" value="1"/>
</dbReference>
<evidence type="ECO:0000256" key="7">
    <source>
        <dbReference type="ARBA" id="ARBA00023125"/>
    </source>
</evidence>
<dbReference type="InterPro" id="IPR001723">
    <property type="entry name" value="Nuclear_hrmn_rcpt"/>
</dbReference>
<dbReference type="SMART" id="SM00233">
    <property type="entry name" value="PH"/>
    <property type="match status" value="1"/>
</dbReference>
<evidence type="ECO:0000256" key="4">
    <source>
        <dbReference type="ARBA" id="ARBA00022771"/>
    </source>
</evidence>
<evidence type="ECO:0000256" key="12">
    <source>
        <dbReference type="SAM" id="Coils"/>
    </source>
</evidence>
<dbReference type="PANTHER" id="PTHR24082:SF15">
    <property type="entry name" value="PEROXISOME PROLIFERATOR-ACTIVATED RECEPTOR DELTA"/>
    <property type="match status" value="1"/>
</dbReference>
<dbReference type="PROSITE" id="PS50003">
    <property type="entry name" value="PH_DOMAIN"/>
    <property type="match status" value="1"/>
</dbReference>
<dbReference type="SUPFAM" id="SSF48508">
    <property type="entry name" value="Nuclear receptor ligand-binding domain"/>
    <property type="match status" value="1"/>
</dbReference>
<evidence type="ECO:0000259" key="14">
    <source>
        <dbReference type="PROSITE" id="PS50003"/>
    </source>
</evidence>
<feature type="region of interest" description="Disordered" evidence="13">
    <location>
        <begin position="795"/>
        <end position="817"/>
    </location>
</feature>
<dbReference type="InterPro" id="IPR011992">
    <property type="entry name" value="EF-hand-dom_pair"/>
</dbReference>
<comment type="caution">
    <text evidence="17">The sequence shown here is derived from an EMBL/GenBank/DDBJ whole genome shotgun (WGS) entry which is preliminary data.</text>
</comment>
<dbReference type="Pfam" id="PF00104">
    <property type="entry name" value="Hormone_recep"/>
    <property type="match status" value="1"/>
</dbReference>
<dbReference type="InterPro" id="IPR000536">
    <property type="entry name" value="Nucl_hrmn_rcpt_lig-bd"/>
</dbReference>
<dbReference type="InterPro" id="IPR003075">
    <property type="entry name" value="1Cnucl_rcpt_B"/>
</dbReference>
<dbReference type="STRING" id="623744.A0A553QPL5"/>
<dbReference type="Gene3D" id="1.10.565.10">
    <property type="entry name" value="Retinoid X Receptor"/>
    <property type="match status" value="1"/>
</dbReference>
<keyword evidence="11" id="KW-0539">Nucleus</keyword>
<evidence type="ECO:0000256" key="10">
    <source>
        <dbReference type="ARBA" id="ARBA00023170"/>
    </source>
</evidence>
<dbReference type="InterPro" id="IPR050234">
    <property type="entry name" value="Nuclear_hormone_rcpt_NR1"/>
</dbReference>
<dbReference type="CDD" id="cd06965">
    <property type="entry name" value="NR_DBD_Ppar"/>
    <property type="match status" value="1"/>
</dbReference>
<dbReference type="PRINTS" id="PR00398">
    <property type="entry name" value="STRDHORMONER"/>
</dbReference>
<evidence type="ECO:0000256" key="5">
    <source>
        <dbReference type="ARBA" id="ARBA00022833"/>
    </source>
</evidence>
<dbReference type="GO" id="GO:0005634">
    <property type="term" value="C:nucleus"/>
    <property type="evidence" value="ECO:0007669"/>
    <property type="project" value="UniProtKB-SubCell"/>
</dbReference>
<dbReference type="InterPro" id="IPR003074">
    <property type="entry name" value="1Cnucl_rcpt"/>
</dbReference>
<evidence type="ECO:0000313" key="18">
    <source>
        <dbReference type="Proteomes" id="UP000316079"/>
    </source>
</evidence>
<dbReference type="Gene3D" id="2.30.29.30">
    <property type="entry name" value="Pleckstrin-homology domain (PH domain)/Phosphotyrosine-binding domain (PTB)"/>
    <property type="match status" value="1"/>
</dbReference>
<dbReference type="AlphaFoldDB" id="A0A553QPL5"/>
<dbReference type="Pfam" id="PF25530">
    <property type="entry name" value="EF-hand_SWAP70_N"/>
    <property type="match status" value="1"/>
</dbReference>
<keyword evidence="7" id="KW-0238">DNA-binding</keyword>
<dbReference type="Gene3D" id="3.30.50.10">
    <property type="entry name" value="Erythroid Transcription Factor GATA-1, subunit A"/>
    <property type="match status" value="1"/>
</dbReference>
<dbReference type="InterPro" id="IPR001849">
    <property type="entry name" value="PH_domain"/>
</dbReference>
<dbReference type="InterPro" id="IPR035500">
    <property type="entry name" value="NHR-like_dom_sf"/>
</dbReference>
<dbReference type="PROSITE" id="PS51030">
    <property type="entry name" value="NUCLEAR_REC_DBD_2"/>
    <property type="match status" value="1"/>
</dbReference>
<dbReference type="EMBL" id="SRMA01025700">
    <property type="protein sequence ID" value="TRY91924.1"/>
    <property type="molecule type" value="Genomic_DNA"/>
</dbReference>
<dbReference type="Pfam" id="PF00105">
    <property type="entry name" value="zf-C4"/>
    <property type="match status" value="1"/>
</dbReference>
<keyword evidence="8" id="KW-0010">Activator</keyword>
<dbReference type="GO" id="GO:0000978">
    <property type="term" value="F:RNA polymerase II cis-regulatory region sequence-specific DNA binding"/>
    <property type="evidence" value="ECO:0007669"/>
    <property type="project" value="TreeGrafter"/>
</dbReference>
<dbReference type="OrthoDB" id="8434295at2759"/>
<dbReference type="InterPro" id="IPR011993">
    <property type="entry name" value="PH-like_dom_sf"/>
</dbReference>
<feature type="compositionally biased region" description="Polar residues" evidence="13">
    <location>
        <begin position="808"/>
        <end position="817"/>
    </location>
</feature>
<dbReference type="GO" id="GO:0010887">
    <property type="term" value="P:negative regulation of cholesterol storage"/>
    <property type="evidence" value="ECO:0007669"/>
    <property type="project" value="TreeGrafter"/>
</dbReference>
<dbReference type="GO" id="GO:0001227">
    <property type="term" value="F:DNA-binding transcription repressor activity, RNA polymerase II-specific"/>
    <property type="evidence" value="ECO:0007669"/>
    <property type="project" value="TreeGrafter"/>
</dbReference>
<evidence type="ECO:0000259" key="15">
    <source>
        <dbReference type="PROSITE" id="PS51030"/>
    </source>
</evidence>
<dbReference type="FunFam" id="1.10.565.10:FF:000013">
    <property type="entry name" value="Peroxisome proliferator-activated receptor delta"/>
    <property type="match status" value="1"/>
</dbReference>
<dbReference type="SUPFAM" id="SSF57716">
    <property type="entry name" value="Glucocorticoid receptor-like (DNA-binding domain)"/>
    <property type="match status" value="1"/>
</dbReference>
<feature type="region of interest" description="Disordered" evidence="13">
    <location>
        <begin position="531"/>
        <end position="577"/>
    </location>
</feature>
<accession>A0A553QPL5</accession>
<feature type="domain" description="Nuclear receptor" evidence="15">
    <location>
        <begin position="834"/>
        <end position="908"/>
    </location>
</feature>
<dbReference type="GO" id="GO:0045944">
    <property type="term" value="P:positive regulation of transcription by RNA polymerase II"/>
    <property type="evidence" value="ECO:0007669"/>
    <property type="project" value="TreeGrafter"/>
</dbReference>
<sequence length="1201" mass="137248">MAVALRASLLKNIWYAFTSLDTEDSGNVSKSQLKVLSHNLHSVLRIPHDPVALEKHFSDDDDEGLVSSQGYMPYLNHFILDKVTEGDFDKHEVDELCWTLCSKKHYCPETHPCLTNQDALRLWCLFNFLAEDNYPLVLEPEEVEYLLKKLQLVFVDQTECVDSLDVWSFLDLVNAAVESRGIDPKTFSLGLEKLYREMLDNVLKEGNLWKKGHVRRNWTERWFCLKPGSFCYYTSKDAKDCRGVIQIDHNCCVEVLPERDGKRYMFCVKTLNKSFEISAPDSRLRQEWISGQDQMKYGSGWGEAGHERLTVGFLSLFVIAIHTAMRLSSSGCSSLHEELKQHRFEERQKKNTVRLQETRRLTPLMLLKGELAEGVLMKQDEQMKEEELVKISLMEEKRKSRGQQGDPERAYDQRVQELEDLHQRLQETLEQSLRERQTHSRLLAQEQQKLQSLLALQQQQFAQSELEKQQLKLEMQKKTQDLEEAQKQLEKLRASRRRVDQDIAAAQRKLRQASTSVKHWNVQMNRLLRPIAPGERRASSSNLLTPVMQPPSTSAADSRTSEKDVDENISCESNSSEKMDVVNNETQSRLMLYGKHDTFRGFSVTVNGRQNGDNGRVFRGTREKKKHWIQRPKHREGSLEAREEHVDVNFEMFLLKPFTDPMDEPTSFTELFADECSAPWFPPAGFMCVPWGLREAPSFLTPCLRFLLNTLQLLKLCCVFPLPRRRTRELSEVLRLPCSVGGACVMDSSLSCGQADGTEEEHLEAVLCELGAGVELELEERAELAAGVELDEQGGAVPREEVPREEQSSTNRTPACVSSSSLSEQLLKAREDSALDCRVCGDRASGFHYGVHACEGCKGFFRRTIRMKLEYERCDRGCKILKKSRNKCQFCRFQKCLMLGMSHDAIRYGRMPEAEKRKLVAGMLAGETSAPNSSESDLKFLAKRVNTAYLKNLNMTKKKARNILTGKTNTSPPFVIHDMDSLWQAENGLVWNQVINGAPPSKEIGVHVFYRCQCTTVETVRELTEFSKSIPGFIDLFLNDQVTLLKYGVHEAIFAMLPSLMNKDGLLVANGRAFVTREFLRSLRKPFSEIMEPKFEFALKFNALELEDSDLALFVAAIILCGDRPGLQDAPRVEALQDSVLQALRQRLQASSLRGAFPRLLQKLVDLRQLVSQNAQLVQKIKSTEKQTSLHPLLQEIYRDY</sequence>
<feature type="compositionally biased region" description="Basic and acidic residues" evidence="13">
    <location>
        <begin position="798"/>
        <end position="807"/>
    </location>
</feature>
<dbReference type="PROSITE" id="PS51843">
    <property type="entry name" value="NR_LBD"/>
    <property type="match status" value="1"/>
</dbReference>
<dbReference type="SUPFAM" id="SSF50729">
    <property type="entry name" value="PH domain-like"/>
    <property type="match status" value="1"/>
</dbReference>
<keyword evidence="18" id="KW-1185">Reference proteome</keyword>
<dbReference type="GO" id="GO:0008270">
    <property type="term" value="F:zinc ion binding"/>
    <property type="evidence" value="ECO:0007669"/>
    <property type="project" value="UniProtKB-KW"/>
</dbReference>
<evidence type="ECO:0000259" key="16">
    <source>
        <dbReference type="PROSITE" id="PS51843"/>
    </source>
</evidence>
<dbReference type="PANTHER" id="PTHR24082">
    <property type="entry name" value="NUCLEAR HORMONE RECEPTOR"/>
    <property type="match status" value="1"/>
</dbReference>
<dbReference type="GO" id="GO:0006631">
    <property type="term" value="P:fatty acid metabolic process"/>
    <property type="evidence" value="ECO:0007669"/>
    <property type="project" value="TreeGrafter"/>
</dbReference>
<proteinExistence type="inferred from homology"/>
<keyword evidence="10" id="KW-0675">Receptor</keyword>
<keyword evidence="12" id="KW-0175">Coiled coil</keyword>
<comment type="similarity">
    <text evidence="2">Belongs to the nuclear hormone receptor family. NR1 subfamily.</text>
</comment>
<dbReference type="SMART" id="SM00430">
    <property type="entry name" value="HOLI"/>
    <property type="match status" value="1"/>
</dbReference>
<feature type="compositionally biased region" description="Polar residues" evidence="13">
    <location>
        <begin position="539"/>
        <end position="558"/>
    </location>
</feature>
<dbReference type="PROSITE" id="PS00031">
    <property type="entry name" value="NUCLEAR_REC_DBD_1"/>
    <property type="match status" value="1"/>
</dbReference>
<dbReference type="SUPFAM" id="SSF47473">
    <property type="entry name" value="EF-hand"/>
    <property type="match status" value="1"/>
</dbReference>
<feature type="domain" description="NR LBD" evidence="16">
    <location>
        <begin position="974"/>
        <end position="1200"/>
    </location>
</feature>
<evidence type="ECO:0000256" key="11">
    <source>
        <dbReference type="ARBA" id="ARBA00023242"/>
    </source>
</evidence>
<keyword evidence="4" id="KW-0863">Zinc-finger</keyword>
<comment type="subcellular location">
    <subcellularLocation>
        <location evidence="1">Nucleus</location>
    </subcellularLocation>
</comment>
<feature type="coiled-coil region" evidence="12">
    <location>
        <begin position="408"/>
        <end position="509"/>
    </location>
</feature>
<dbReference type="GO" id="GO:0009755">
    <property type="term" value="P:hormone-mediated signaling pathway"/>
    <property type="evidence" value="ECO:0007669"/>
    <property type="project" value="TreeGrafter"/>
</dbReference>